<comment type="caution">
    <text evidence="1">The sequence shown here is derived from an EMBL/GenBank/DDBJ whole genome shotgun (WGS) entry which is preliminary data.</text>
</comment>
<evidence type="ECO:0000313" key="2">
    <source>
        <dbReference type="Proteomes" id="UP000726737"/>
    </source>
</evidence>
<proteinExistence type="predicted"/>
<accession>A0A9P6PQ23</accession>
<dbReference type="OrthoDB" id="2340248at2759"/>
<dbReference type="Proteomes" id="UP000726737">
    <property type="component" value="Unassembled WGS sequence"/>
</dbReference>
<dbReference type="AlphaFoldDB" id="A0A9P6PQ23"/>
<evidence type="ECO:0000313" key="1">
    <source>
        <dbReference type="EMBL" id="KAG0251651.1"/>
    </source>
</evidence>
<protein>
    <submittedName>
        <fullName evidence="1">Uncharacterized protein</fullName>
    </submittedName>
</protein>
<name>A0A9P6PQ23_9FUNG</name>
<dbReference type="EMBL" id="JAAAJA010000578">
    <property type="protein sequence ID" value="KAG0251651.1"/>
    <property type="molecule type" value="Genomic_DNA"/>
</dbReference>
<keyword evidence="2" id="KW-1185">Reference proteome</keyword>
<sequence length="93" mass="10419">MDIRYMSPAQKATICFKNTTSGASSNRELDSIKKMIARVQLPDANPNEDDLYGYLQYVTLMANPTGINARAFCTACNHQAADVFSYYYLNHLA</sequence>
<reference evidence="1" key="1">
    <citation type="journal article" date="2020" name="Fungal Divers.">
        <title>Resolving the Mortierellaceae phylogeny through synthesis of multi-gene phylogenetics and phylogenomics.</title>
        <authorList>
            <person name="Vandepol N."/>
            <person name="Liber J."/>
            <person name="Desiro A."/>
            <person name="Na H."/>
            <person name="Kennedy M."/>
            <person name="Barry K."/>
            <person name="Grigoriev I.V."/>
            <person name="Miller A.N."/>
            <person name="O'Donnell K."/>
            <person name="Stajich J.E."/>
            <person name="Bonito G."/>
        </authorList>
    </citation>
    <scope>NUCLEOTIDE SEQUENCE</scope>
    <source>
        <strain evidence="1">KOD948</strain>
    </source>
</reference>
<gene>
    <name evidence="1" type="ORF">BG011_007466</name>
</gene>
<organism evidence="1 2">
    <name type="scientific">Mortierella polycephala</name>
    <dbReference type="NCBI Taxonomy" id="41804"/>
    <lineage>
        <taxon>Eukaryota</taxon>
        <taxon>Fungi</taxon>
        <taxon>Fungi incertae sedis</taxon>
        <taxon>Mucoromycota</taxon>
        <taxon>Mortierellomycotina</taxon>
        <taxon>Mortierellomycetes</taxon>
        <taxon>Mortierellales</taxon>
        <taxon>Mortierellaceae</taxon>
        <taxon>Mortierella</taxon>
    </lineage>
</organism>